<keyword evidence="3" id="KW-1185">Reference proteome</keyword>
<dbReference type="Gene3D" id="3.40.50.1820">
    <property type="entry name" value="alpha/beta hydrolase"/>
    <property type="match status" value="1"/>
</dbReference>
<organism evidence="2 3">
    <name type="scientific">Nakamurella aerolata</name>
    <dbReference type="NCBI Taxonomy" id="1656892"/>
    <lineage>
        <taxon>Bacteria</taxon>
        <taxon>Bacillati</taxon>
        <taxon>Actinomycetota</taxon>
        <taxon>Actinomycetes</taxon>
        <taxon>Nakamurellales</taxon>
        <taxon>Nakamurellaceae</taxon>
        <taxon>Nakamurella</taxon>
    </lineage>
</organism>
<dbReference type="InterPro" id="IPR002918">
    <property type="entry name" value="Lipase_EstA/Esterase_EstB"/>
</dbReference>
<proteinExistence type="predicted"/>
<dbReference type="GO" id="GO:0016787">
    <property type="term" value="F:hydrolase activity"/>
    <property type="evidence" value="ECO:0007669"/>
    <property type="project" value="InterPro"/>
</dbReference>
<dbReference type="SUPFAM" id="SSF53474">
    <property type="entry name" value="alpha/beta-Hydrolases"/>
    <property type="match status" value="1"/>
</dbReference>
<feature type="region of interest" description="Disordered" evidence="1">
    <location>
        <begin position="1"/>
        <end position="22"/>
    </location>
</feature>
<dbReference type="RefSeq" id="WP_171200224.1">
    <property type="nucleotide sequence ID" value="NZ_JABEND010000007.1"/>
</dbReference>
<dbReference type="AlphaFoldDB" id="A0A849A7Q6"/>
<accession>A0A849A7Q6</accession>
<dbReference type="Proteomes" id="UP000562984">
    <property type="component" value="Unassembled WGS sequence"/>
</dbReference>
<name>A0A849A7Q6_9ACTN</name>
<feature type="compositionally biased region" description="Pro residues" evidence="1">
    <location>
        <begin position="1"/>
        <end position="13"/>
    </location>
</feature>
<evidence type="ECO:0000256" key="1">
    <source>
        <dbReference type="SAM" id="MobiDB-lite"/>
    </source>
</evidence>
<evidence type="ECO:0000313" key="3">
    <source>
        <dbReference type="Proteomes" id="UP000562984"/>
    </source>
</evidence>
<comment type="caution">
    <text evidence="2">The sequence shown here is derived from an EMBL/GenBank/DDBJ whole genome shotgun (WGS) entry which is preliminary data.</text>
</comment>
<evidence type="ECO:0000313" key="2">
    <source>
        <dbReference type="EMBL" id="NNG36525.1"/>
    </source>
</evidence>
<protein>
    <submittedName>
        <fullName evidence="2">Uncharacterized protein</fullName>
    </submittedName>
</protein>
<gene>
    <name evidence="2" type="ORF">HKD39_12560</name>
</gene>
<dbReference type="Pfam" id="PF01674">
    <property type="entry name" value="Lipase_2"/>
    <property type="match status" value="1"/>
</dbReference>
<reference evidence="2 3" key="1">
    <citation type="submission" date="2020-05" db="EMBL/GenBank/DDBJ databases">
        <title>Nakamurella sp. DB0629 isolated from air conditioner.</title>
        <authorList>
            <person name="Kim D.H."/>
            <person name="Kim D.-U."/>
        </authorList>
    </citation>
    <scope>NUCLEOTIDE SEQUENCE [LARGE SCALE GENOMIC DNA]</scope>
    <source>
        <strain evidence="2 3">DB0629</strain>
    </source>
</reference>
<dbReference type="InterPro" id="IPR029058">
    <property type="entry name" value="AB_hydrolase_fold"/>
</dbReference>
<dbReference type="EMBL" id="JABEND010000007">
    <property type="protein sequence ID" value="NNG36525.1"/>
    <property type="molecule type" value="Genomic_DNA"/>
</dbReference>
<sequence>MPSEPAPDGPGPSEPALRTGSAASADALPDVGLAGVNDPRCRSTEPPVVLLHGTVSTPESNFSRLAPALRASGRCAYAVLYGAMLGWGGVGDIDASADQVAAFVGAVRRASGARQVDVIAFSQGALVLRNALQRKLNPADVRLAVLLAPNYHGTSVNLASRAPAALCPACGQQATGSPLLRRLADGGELAPGVRYAALSTADDAWVLPVSGQAPVGPADRVRAEVLQQRCPGLSVAHENLPGQPTAVEWTLGTLRNGGVPPEQLPCR</sequence>
<dbReference type="GO" id="GO:0016042">
    <property type="term" value="P:lipid catabolic process"/>
    <property type="evidence" value="ECO:0007669"/>
    <property type="project" value="InterPro"/>
</dbReference>